<evidence type="ECO:0000313" key="2">
    <source>
        <dbReference type="Proteomes" id="UP000701853"/>
    </source>
</evidence>
<dbReference type="Proteomes" id="UP000701853">
    <property type="component" value="Chromosome 1"/>
</dbReference>
<dbReference type="PROSITE" id="PS51257">
    <property type="entry name" value="PROKAR_LIPOPROTEIN"/>
    <property type="match status" value="1"/>
</dbReference>
<dbReference type="AlphaFoldDB" id="A0A8J6DEE2"/>
<keyword evidence="2" id="KW-1185">Reference proteome</keyword>
<name>A0A8J6DEE2_9ROSI</name>
<proteinExistence type="predicted"/>
<dbReference type="EMBL" id="JAHUZN010000001">
    <property type="protein sequence ID" value="KAG8502343.1"/>
    <property type="molecule type" value="Genomic_DNA"/>
</dbReference>
<sequence length="59" mass="6698">MERSSRSASALILLMLVLVTTGFLFNIFSISCHLNLSLDSLQIQKFSYKIFVFNILICP</sequence>
<protein>
    <submittedName>
        <fullName evidence="1">Uncharacterized protein</fullName>
    </submittedName>
</protein>
<organism evidence="1 2">
    <name type="scientific">Gossypium anomalum</name>
    <dbReference type="NCBI Taxonomy" id="47600"/>
    <lineage>
        <taxon>Eukaryota</taxon>
        <taxon>Viridiplantae</taxon>
        <taxon>Streptophyta</taxon>
        <taxon>Embryophyta</taxon>
        <taxon>Tracheophyta</taxon>
        <taxon>Spermatophyta</taxon>
        <taxon>Magnoliopsida</taxon>
        <taxon>eudicotyledons</taxon>
        <taxon>Gunneridae</taxon>
        <taxon>Pentapetalae</taxon>
        <taxon>rosids</taxon>
        <taxon>malvids</taxon>
        <taxon>Malvales</taxon>
        <taxon>Malvaceae</taxon>
        <taxon>Malvoideae</taxon>
        <taxon>Gossypium</taxon>
    </lineage>
</organism>
<gene>
    <name evidence="1" type="ORF">CXB51_000309</name>
</gene>
<reference evidence="1 2" key="1">
    <citation type="journal article" date="2021" name="bioRxiv">
        <title>The Gossypium anomalum genome as a resource for cotton improvement and evolutionary analysis of hybrid incompatibility.</title>
        <authorList>
            <person name="Grover C.E."/>
            <person name="Yuan D."/>
            <person name="Arick M.A."/>
            <person name="Miller E.R."/>
            <person name="Hu G."/>
            <person name="Peterson D.G."/>
            <person name="Wendel J.F."/>
            <person name="Udall J.A."/>
        </authorList>
    </citation>
    <scope>NUCLEOTIDE SEQUENCE [LARGE SCALE GENOMIC DNA]</scope>
    <source>
        <strain evidence="1">JFW-Udall</strain>
        <tissue evidence="1">Leaf</tissue>
    </source>
</reference>
<accession>A0A8J6DEE2</accession>
<evidence type="ECO:0000313" key="1">
    <source>
        <dbReference type="EMBL" id="KAG8502343.1"/>
    </source>
</evidence>
<comment type="caution">
    <text evidence="1">The sequence shown here is derived from an EMBL/GenBank/DDBJ whole genome shotgun (WGS) entry which is preliminary data.</text>
</comment>